<comment type="caution">
    <text evidence="1">The sequence shown here is derived from an EMBL/GenBank/DDBJ whole genome shotgun (WGS) entry which is preliminary data.</text>
</comment>
<name>A0A9N9CK86_9GLOM</name>
<protein>
    <submittedName>
        <fullName evidence="1">3783_t:CDS:1</fullName>
    </submittedName>
</protein>
<evidence type="ECO:0000313" key="2">
    <source>
        <dbReference type="Proteomes" id="UP000789572"/>
    </source>
</evidence>
<reference evidence="1" key="1">
    <citation type="submission" date="2021-06" db="EMBL/GenBank/DDBJ databases">
        <authorList>
            <person name="Kallberg Y."/>
            <person name="Tangrot J."/>
            <person name="Rosling A."/>
        </authorList>
    </citation>
    <scope>NUCLEOTIDE SEQUENCE</scope>
    <source>
        <strain evidence="1">IA702</strain>
    </source>
</reference>
<organism evidence="1 2">
    <name type="scientific">Paraglomus occultum</name>
    <dbReference type="NCBI Taxonomy" id="144539"/>
    <lineage>
        <taxon>Eukaryota</taxon>
        <taxon>Fungi</taxon>
        <taxon>Fungi incertae sedis</taxon>
        <taxon>Mucoromycota</taxon>
        <taxon>Glomeromycotina</taxon>
        <taxon>Glomeromycetes</taxon>
        <taxon>Paraglomerales</taxon>
        <taxon>Paraglomeraceae</taxon>
        <taxon>Paraglomus</taxon>
    </lineage>
</organism>
<dbReference type="Proteomes" id="UP000789572">
    <property type="component" value="Unassembled WGS sequence"/>
</dbReference>
<keyword evidence="2" id="KW-1185">Reference proteome</keyword>
<proteinExistence type="predicted"/>
<dbReference type="EMBL" id="CAJVPJ010001731">
    <property type="protein sequence ID" value="CAG8601923.1"/>
    <property type="molecule type" value="Genomic_DNA"/>
</dbReference>
<feature type="non-terminal residue" evidence="1">
    <location>
        <position position="52"/>
    </location>
</feature>
<sequence>MPSDSEIIEAVLNGNNIEEEEEEYNESISHNKVISNINNILRFTTKSNNDVK</sequence>
<dbReference type="AlphaFoldDB" id="A0A9N9CK86"/>
<accession>A0A9N9CK86</accession>
<evidence type="ECO:0000313" key="1">
    <source>
        <dbReference type="EMBL" id="CAG8601923.1"/>
    </source>
</evidence>
<gene>
    <name evidence="1" type="ORF">POCULU_LOCUS7509</name>
</gene>